<evidence type="ECO:0000313" key="2">
    <source>
        <dbReference type="Proteomes" id="UP000198598"/>
    </source>
</evidence>
<dbReference type="Proteomes" id="UP000198598">
    <property type="component" value="Unassembled WGS sequence"/>
</dbReference>
<dbReference type="InterPro" id="IPR025365">
    <property type="entry name" value="DUF4269"/>
</dbReference>
<dbReference type="STRING" id="662367.SAMN05216167_10158"/>
<keyword evidence="2" id="KW-1185">Reference proteome</keyword>
<dbReference type="Pfam" id="PF14091">
    <property type="entry name" value="DUF4269"/>
    <property type="match status" value="1"/>
</dbReference>
<dbReference type="AlphaFoldDB" id="A0A1I1EZT3"/>
<reference evidence="1 2" key="1">
    <citation type="submission" date="2016-10" db="EMBL/GenBank/DDBJ databases">
        <authorList>
            <person name="de Groot N.N."/>
        </authorList>
    </citation>
    <scope>NUCLEOTIDE SEQUENCE [LARGE SCALE GENOMIC DNA]</scope>
    <source>
        <strain evidence="1 2">DSM 26130</strain>
    </source>
</reference>
<evidence type="ECO:0008006" key="3">
    <source>
        <dbReference type="Google" id="ProtNLM"/>
    </source>
</evidence>
<name>A0A1I1EZT3_9BACT</name>
<sequence length="174" mass="19905">MDFNTIEYLKEGTTRQREAYGVLTEYQVLAKLEAFSPILVGTIPINIDIETSDLDIICYWTDRQTFTAMVRDGFSSEKGFSIRESSTSGRDVVVANFSLEGFDIEIFGENIPTRQQMGYRHMLIEHKLLSERDEAFRQEIIALKRKGYKTEPAFGLLLGLQGNPYVELLAYENV</sequence>
<gene>
    <name evidence="1" type="ORF">SAMN05216167_10158</name>
</gene>
<proteinExistence type="predicted"/>
<protein>
    <recommendedName>
        <fullName evidence="3">DUF4269 domain-containing protein</fullName>
    </recommendedName>
</protein>
<dbReference type="OrthoDB" id="6402248at2"/>
<organism evidence="1 2">
    <name type="scientific">Spirosoma endophyticum</name>
    <dbReference type="NCBI Taxonomy" id="662367"/>
    <lineage>
        <taxon>Bacteria</taxon>
        <taxon>Pseudomonadati</taxon>
        <taxon>Bacteroidota</taxon>
        <taxon>Cytophagia</taxon>
        <taxon>Cytophagales</taxon>
        <taxon>Cytophagaceae</taxon>
        <taxon>Spirosoma</taxon>
    </lineage>
</organism>
<evidence type="ECO:0000313" key="1">
    <source>
        <dbReference type="EMBL" id="SFB90423.1"/>
    </source>
</evidence>
<dbReference type="EMBL" id="FOLQ01000001">
    <property type="protein sequence ID" value="SFB90423.1"/>
    <property type="molecule type" value="Genomic_DNA"/>
</dbReference>
<dbReference type="RefSeq" id="WP_093822477.1">
    <property type="nucleotide sequence ID" value="NZ_FOLQ01000001.1"/>
</dbReference>
<accession>A0A1I1EZT3</accession>